<keyword evidence="2" id="KW-1185">Reference proteome</keyword>
<reference evidence="1" key="1">
    <citation type="submission" date="2021-01" db="EMBL/GenBank/DDBJ databases">
        <title>Complete genome sequence of Clostridiales bacterium R-7.</title>
        <authorList>
            <person name="Mahoney-Kurpe S.C."/>
            <person name="Palevich N."/>
            <person name="Koike S."/>
            <person name="Moon C.D."/>
            <person name="Attwood G.T."/>
        </authorList>
    </citation>
    <scope>NUCLEOTIDE SEQUENCE</scope>
    <source>
        <strain evidence="1">R-7</strain>
    </source>
</reference>
<evidence type="ECO:0000313" key="1">
    <source>
        <dbReference type="EMBL" id="QUC66351.1"/>
    </source>
</evidence>
<gene>
    <name evidence="1" type="ORF">JYE49_10835</name>
</gene>
<sequence>MPSRILKDSILTDKAFNSLTLTEESIYHRLLVSADDYGIFYADPILLLRILYPRKTNITEEVIREGLDHMEEAGIISRYTAEGEDYLKICSWENDQRLRNSRHKFPVPEEEEPTPEPAPEPETKEKARLEKPADHNVNKKAADKVPKTADEIIIQLPLGDNTDYNVTQEEITEFSSLYPAVDVLQEYRGMKAWCMSNPHKRKTRNGIKKFINSWLSSAQKQARSSPPPSKPQLPRNPFLEELNTIPAEEYQPQPNTPAGGE</sequence>
<protein>
    <submittedName>
        <fullName evidence="1">Uncharacterized protein</fullName>
    </submittedName>
</protein>
<accession>A0AC61MVG8</accession>
<organism evidence="1 2">
    <name type="scientific">Aristaeella hokkaidonensis</name>
    <dbReference type="NCBI Taxonomy" id="3046382"/>
    <lineage>
        <taxon>Bacteria</taxon>
        <taxon>Bacillati</taxon>
        <taxon>Bacillota</taxon>
        <taxon>Clostridia</taxon>
        <taxon>Eubacteriales</taxon>
        <taxon>Aristaeellaceae</taxon>
        <taxon>Aristaeella</taxon>
    </lineage>
</organism>
<proteinExistence type="predicted"/>
<name>A0AC61MVG8_9FIRM</name>
<dbReference type="Proteomes" id="UP000682782">
    <property type="component" value="Chromosome"/>
</dbReference>
<dbReference type="EMBL" id="CP068393">
    <property type="protein sequence ID" value="QUC66351.1"/>
    <property type="molecule type" value="Genomic_DNA"/>
</dbReference>
<evidence type="ECO:0000313" key="2">
    <source>
        <dbReference type="Proteomes" id="UP000682782"/>
    </source>
</evidence>